<evidence type="ECO:0000313" key="2">
    <source>
        <dbReference type="Proteomes" id="UP000297422"/>
    </source>
</evidence>
<dbReference type="Proteomes" id="UP000297422">
    <property type="component" value="Unassembled WGS sequence"/>
</dbReference>
<evidence type="ECO:0000313" key="1">
    <source>
        <dbReference type="EMBL" id="TGM16916.1"/>
    </source>
</evidence>
<comment type="caution">
    <text evidence="1">The sequence shown here is derived from an EMBL/GenBank/DDBJ whole genome shotgun (WGS) entry which is preliminary data.</text>
</comment>
<name>A0ABY2N4S8_9LEPT</name>
<dbReference type="EMBL" id="RQGT01000066">
    <property type="protein sequence ID" value="TGM16916.1"/>
    <property type="molecule type" value="Genomic_DNA"/>
</dbReference>
<protein>
    <recommendedName>
        <fullName evidence="3">Metal-dependent hydrolase</fullName>
    </recommendedName>
</protein>
<organism evidence="1 2">
    <name type="scientific">Leptospira stimsonii</name>
    <dbReference type="NCBI Taxonomy" id="2202203"/>
    <lineage>
        <taxon>Bacteria</taxon>
        <taxon>Pseudomonadati</taxon>
        <taxon>Spirochaetota</taxon>
        <taxon>Spirochaetia</taxon>
        <taxon>Leptospirales</taxon>
        <taxon>Leptospiraceae</taxon>
        <taxon>Leptospira</taxon>
    </lineage>
</organism>
<reference evidence="2" key="1">
    <citation type="journal article" date="2019" name="PLoS Negl. Trop. Dis.">
        <title>Revisiting the worldwide diversity of Leptospira species in the environment.</title>
        <authorList>
            <person name="Vincent A.T."/>
            <person name="Schiettekatte O."/>
            <person name="Bourhy P."/>
            <person name="Veyrier F.J."/>
            <person name="Picardeau M."/>
        </authorList>
    </citation>
    <scope>NUCLEOTIDE SEQUENCE [LARGE SCALE GENOMIC DNA]</scope>
    <source>
        <strain evidence="2">201702407</strain>
    </source>
</reference>
<keyword evidence="2" id="KW-1185">Reference proteome</keyword>
<dbReference type="RefSeq" id="WP_135684722.1">
    <property type="nucleotide sequence ID" value="NZ_RQEQ01000071.1"/>
</dbReference>
<dbReference type="Pfam" id="PF04307">
    <property type="entry name" value="YdjM"/>
    <property type="match status" value="1"/>
</dbReference>
<proteinExistence type="predicted"/>
<sequence length="118" mass="12777">MADKRSHQIVGWLAGLFKVALEDQNRTDLTANKRLERLIIGAGLGAVGGMIPDILEPADHPHHRQTAHSLAFALLLFGLNSQAKKYYPDASLALDSLFVGYASHLGLDSTTPMGIPFI</sequence>
<accession>A0ABY2N4S8</accession>
<gene>
    <name evidence="1" type="ORF">EHQ90_08425</name>
</gene>
<evidence type="ECO:0008006" key="3">
    <source>
        <dbReference type="Google" id="ProtNLM"/>
    </source>
</evidence>
<dbReference type="InterPro" id="IPR007404">
    <property type="entry name" value="YdjM-like"/>
</dbReference>